<dbReference type="GO" id="GO:0000725">
    <property type="term" value="P:recombinational repair"/>
    <property type="evidence" value="ECO:0007669"/>
    <property type="project" value="TreeGrafter"/>
</dbReference>
<evidence type="ECO:0000256" key="8">
    <source>
        <dbReference type="ARBA" id="ARBA00023125"/>
    </source>
</evidence>
<feature type="domain" description="UvrD-like helicase ATP-binding" evidence="15">
    <location>
        <begin position="1"/>
        <end position="432"/>
    </location>
</feature>
<dbReference type="OrthoDB" id="9810135at2"/>
<organism evidence="16 17">
    <name type="scientific">Methylacidiphilum caldifontis</name>
    <dbReference type="NCBI Taxonomy" id="2795386"/>
    <lineage>
        <taxon>Bacteria</taxon>
        <taxon>Pseudomonadati</taxon>
        <taxon>Verrucomicrobiota</taxon>
        <taxon>Methylacidiphilae</taxon>
        <taxon>Methylacidiphilales</taxon>
        <taxon>Methylacidiphilaceae</taxon>
        <taxon>Methylacidiphilum (ex Ratnadevi et al. 2023)</taxon>
    </lineage>
</organism>
<dbReference type="RefSeq" id="WP_134440553.1">
    <property type="nucleotide sequence ID" value="NZ_LXQC01000154.1"/>
</dbReference>
<evidence type="ECO:0000256" key="9">
    <source>
        <dbReference type="ARBA" id="ARBA00023204"/>
    </source>
</evidence>
<name>A0A4Y8P9S8_9BACT</name>
<keyword evidence="1" id="KW-0540">Nuclease</keyword>
<dbReference type="AlphaFoldDB" id="A0A4Y8P9S8"/>
<evidence type="ECO:0000256" key="2">
    <source>
        <dbReference type="ARBA" id="ARBA00022741"/>
    </source>
</evidence>
<dbReference type="GO" id="GO:0005829">
    <property type="term" value="C:cytosol"/>
    <property type="evidence" value="ECO:0007669"/>
    <property type="project" value="TreeGrafter"/>
</dbReference>
<keyword evidence="2 14" id="KW-0547">Nucleotide-binding</keyword>
<dbReference type="PANTHER" id="PTHR11070:SF67">
    <property type="entry name" value="DNA 3'-5' HELICASE"/>
    <property type="match status" value="1"/>
</dbReference>
<dbReference type="PANTHER" id="PTHR11070">
    <property type="entry name" value="UVRD / RECB / PCRA DNA HELICASE FAMILY MEMBER"/>
    <property type="match status" value="1"/>
</dbReference>
<dbReference type="GO" id="GO:0043138">
    <property type="term" value="F:3'-5' DNA helicase activity"/>
    <property type="evidence" value="ECO:0007669"/>
    <property type="project" value="UniProtKB-EC"/>
</dbReference>
<dbReference type="Pfam" id="PF00580">
    <property type="entry name" value="UvrD-helicase"/>
    <property type="match status" value="1"/>
</dbReference>
<evidence type="ECO:0000256" key="5">
    <source>
        <dbReference type="ARBA" id="ARBA00022806"/>
    </source>
</evidence>
<evidence type="ECO:0000256" key="10">
    <source>
        <dbReference type="ARBA" id="ARBA00023235"/>
    </source>
</evidence>
<evidence type="ECO:0000313" key="17">
    <source>
        <dbReference type="Proteomes" id="UP000297713"/>
    </source>
</evidence>
<keyword evidence="3" id="KW-0227">DNA damage</keyword>
<reference evidence="16 17" key="1">
    <citation type="submission" date="2016-05" db="EMBL/GenBank/DDBJ databases">
        <title>Diversity and Homogeneity among Thermoacidophilic Verrucomicrobia Methanotrophs Linked with Geographical Origin.</title>
        <authorList>
            <person name="Erikstad H.-A."/>
            <person name="Smestad N.B."/>
            <person name="Ceballos R.M."/>
            <person name="Birkeland N.-K."/>
        </authorList>
    </citation>
    <scope>NUCLEOTIDE SEQUENCE [LARGE SCALE GENOMIC DNA]</scope>
    <source>
        <strain evidence="16 17">Phi</strain>
    </source>
</reference>
<evidence type="ECO:0000256" key="6">
    <source>
        <dbReference type="ARBA" id="ARBA00022839"/>
    </source>
</evidence>
<dbReference type="InterPro" id="IPR011604">
    <property type="entry name" value="PDDEXK-like_dom_sf"/>
</dbReference>
<keyword evidence="5 14" id="KW-0347">Helicase</keyword>
<evidence type="ECO:0000256" key="1">
    <source>
        <dbReference type="ARBA" id="ARBA00022722"/>
    </source>
</evidence>
<dbReference type="Gene3D" id="3.40.50.300">
    <property type="entry name" value="P-loop containing nucleotide triphosphate hydrolases"/>
    <property type="match status" value="3"/>
</dbReference>
<proteinExistence type="predicted"/>
<dbReference type="SUPFAM" id="SSF52980">
    <property type="entry name" value="Restriction endonuclease-like"/>
    <property type="match status" value="1"/>
</dbReference>
<dbReference type="Pfam" id="PF13361">
    <property type="entry name" value="UvrD_C"/>
    <property type="match status" value="1"/>
</dbReference>
<evidence type="ECO:0000313" key="16">
    <source>
        <dbReference type="EMBL" id="TFE67466.1"/>
    </source>
</evidence>
<dbReference type="PROSITE" id="PS51198">
    <property type="entry name" value="UVRD_HELICASE_ATP_BIND"/>
    <property type="match status" value="1"/>
</dbReference>
<evidence type="ECO:0000259" key="15">
    <source>
        <dbReference type="PROSITE" id="PS51198"/>
    </source>
</evidence>
<evidence type="ECO:0000256" key="4">
    <source>
        <dbReference type="ARBA" id="ARBA00022801"/>
    </source>
</evidence>
<dbReference type="Proteomes" id="UP000297713">
    <property type="component" value="Unassembled WGS sequence"/>
</dbReference>
<dbReference type="EC" id="5.6.2.4" evidence="12"/>
<dbReference type="GO" id="GO:0004527">
    <property type="term" value="F:exonuclease activity"/>
    <property type="evidence" value="ECO:0007669"/>
    <property type="project" value="UniProtKB-KW"/>
</dbReference>
<comment type="catalytic activity">
    <reaction evidence="13">
        <text>ATP + H2O = ADP + phosphate + H(+)</text>
        <dbReference type="Rhea" id="RHEA:13065"/>
        <dbReference type="ChEBI" id="CHEBI:15377"/>
        <dbReference type="ChEBI" id="CHEBI:15378"/>
        <dbReference type="ChEBI" id="CHEBI:30616"/>
        <dbReference type="ChEBI" id="CHEBI:43474"/>
        <dbReference type="ChEBI" id="CHEBI:456216"/>
        <dbReference type="EC" id="5.6.2.4"/>
    </reaction>
</comment>
<evidence type="ECO:0000256" key="11">
    <source>
        <dbReference type="ARBA" id="ARBA00034617"/>
    </source>
</evidence>
<protein>
    <recommendedName>
        <fullName evidence="12">DNA 3'-5' helicase</fullName>
        <ecNumber evidence="12">5.6.2.4</ecNumber>
    </recommendedName>
</protein>
<dbReference type="GO" id="GO:0005524">
    <property type="term" value="F:ATP binding"/>
    <property type="evidence" value="ECO:0007669"/>
    <property type="project" value="UniProtKB-UniRule"/>
</dbReference>
<keyword evidence="8" id="KW-0238">DNA-binding</keyword>
<keyword evidence="17" id="KW-1185">Reference proteome</keyword>
<dbReference type="InterPro" id="IPR014017">
    <property type="entry name" value="DNA_helicase_UvrD-like_C"/>
</dbReference>
<evidence type="ECO:0000256" key="12">
    <source>
        <dbReference type="ARBA" id="ARBA00034808"/>
    </source>
</evidence>
<dbReference type="SUPFAM" id="SSF52540">
    <property type="entry name" value="P-loop containing nucleoside triphosphate hydrolases"/>
    <property type="match status" value="1"/>
</dbReference>
<keyword evidence="6 16" id="KW-0269">Exonuclease</keyword>
<keyword evidence="9" id="KW-0234">DNA repair</keyword>
<comment type="caution">
    <text evidence="16">The sequence shown here is derived from an EMBL/GenBank/DDBJ whole genome shotgun (WGS) entry which is preliminary data.</text>
</comment>
<comment type="catalytic activity">
    <reaction evidence="11">
        <text>Couples ATP hydrolysis with the unwinding of duplex DNA by translocating in the 3'-5' direction.</text>
        <dbReference type="EC" id="5.6.2.4"/>
    </reaction>
</comment>
<dbReference type="InterPro" id="IPR011335">
    <property type="entry name" value="Restrct_endonuc-II-like"/>
</dbReference>
<accession>A0A4Y8P9S8</accession>
<dbReference type="InterPro" id="IPR000212">
    <property type="entry name" value="DNA_helicase_UvrD/REP"/>
</dbReference>
<sequence>MNRGKKLDHLLVVASAGTGKTHQLVERALELLVAEILPHSLVVITFTKKAAQEIVDRLFSTLAQRALPSTNREEEIELDLFSQNKQACRALKILIEHLPYLHFQTIDSFFYSLLNYIPLDKRASFARFSILDEKAKKSIQVELIRNILSSKEFDPSFVDNFEVFFGDDLKTIFSNYLSLVQKFYPFFSDFPRVDLWGDPRLATSHEEIIKEPAFLSLLDQIESFLKDRGMPTKTWEEQKLKINSLPRLYQNILKAYDPQTARCDQITLERKKYSLDEPLASALGKLAGKTIDYFIEKSHHWTRAVAHLLSVYDLYYRKRVTKQGFCSFEDIPRIILEATLESSYPLLYRLDKKWDHFLIDEFQDTSFLQWKVIKLFVDELIQYQDGSRSFFCVGDPKQSIYGWRGACGELIESVESQYKLRRDELNRSRRSARAILDFVNMIFGNFEAIGKLLPECLEGWNKRWVNQQAVHEELEGYSCFLGVETTKKEKNDENFTEENGEEEEADNCVSRYEALKKLLVEEIKPQERHLSCAILVQTNREAEAIFQQLSLCSSLRVSLEGKLYPGKDSLIGKLFFALVQALAHPGDSLALGWLKSSPLGSVFQDEVSWRKEFWRVFFLEGFEGLAFLFFSLLQQIVALDDFHKERMEMILQICQAFDKTGNRNFEQFLSYYKDFSLPLSEDPSSVQVRTVHSAKGLEFDVVIVTELRGCRETAMNKPRDIPIVYTSNGRESKLFFLPPKEITDKESQLSRLYKKLIAEEQLEKLSLLYVAMTRARQGLYLVGEIEPQTKGKNSTRQLVYWQDLLLEGLGITAQHRSLFFSDFPLVTLFETGKRKWNLRPKKEFSNLAEKKDLKAQDFLYPPRPLSRTQFVSPSTLEPNAQELNLYSLFSLDKEKGADHGLIVHKIFAQIEQLSEDVLIKLKQRALEYDQKDKERNPFKEVLDCLQSPSIKQIFCPREQTKVWIERSFCVEVERQWVWGTFDRVHVEEDWVGNVQCSIYDFKADAISWNKKEELVKKYFSQLVLYRKALCQLLNIDPSRLKVFLVSVYLKEVMAL</sequence>
<feature type="binding site" evidence="14">
    <location>
        <begin position="14"/>
        <end position="21"/>
    </location>
    <ligand>
        <name>ATP</name>
        <dbReference type="ChEBI" id="CHEBI:30616"/>
    </ligand>
</feature>
<evidence type="ECO:0000256" key="14">
    <source>
        <dbReference type="PROSITE-ProRule" id="PRU00560"/>
    </source>
</evidence>
<dbReference type="Gene3D" id="3.90.320.10">
    <property type="match status" value="1"/>
</dbReference>
<keyword evidence="10" id="KW-0413">Isomerase</keyword>
<gene>
    <name evidence="16" type="ORF">A7Q10_01450</name>
</gene>
<dbReference type="InterPro" id="IPR014016">
    <property type="entry name" value="UvrD-like_ATP-bd"/>
</dbReference>
<dbReference type="InterPro" id="IPR027417">
    <property type="entry name" value="P-loop_NTPase"/>
</dbReference>
<evidence type="ECO:0000256" key="13">
    <source>
        <dbReference type="ARBA" id="ARBA00048988"/>
    </source>
</evidence>
<dbReference type="GO" id="GO:0003677">
    <property type="term" value="F:DNA binding"/>
    <property type="evidence" value="ECO:0007669"/>
    <property type="project" value="UniProtKB-KW"/>
</dbReference>
<dbReference type="EMBL" id="LXQC01000154">
    <property type="protein sequence ID" value="TFE67466.1"/>
    <property type="molecule type" value="Genomic_DNA"/>
</dbReference>
<keyword evidence="7 14" id="KW-0067">ATP-binding</keyword>
<keyword evidence="4 14" id="KW-0378">Hydrolase</keyword>
<evidence type="ECO:0000256" key="3">
    <source>
        <dbReference type="ARBA" id="ARBA00022763"/>
    </source>
</evidence>
<evidence type="ECO:0000256" key="7">
    <source>
        <dbReference type="ARBA" id="ARBA00022840"/>
    </source>
</evidence>